<name>A0A6B0SMM8_9EURY</name>
<dbReference type="InterPro" id="IPR058996">
    <property type="entry name" value="Toxin-rel_dom"/>
</dbReference>
<dbReference type="Pfam" id="PF26442">
    <property type="entry name" value="Halo_toxin"/>
    <property type="match status" value="1"/>
</dbReference>
<evidence type="ECO:0000259" key="1">
    <source>
        <dbReference type="Pfam" id="PF26442"/>
    </source>
</evidence>
<protein>
    <recommendedName>
        <fullName evidence="1">RelE toxin-related domain-containing protein</fullName>
    </recommendedName>
</protein>
<evidence type="ECO:0000313" key="2">
    <source>
        <dbReference type="EMBL" id="MXR20773.1"/>
    </source>
</evidence>
<keyword evidence="3" id="KW-1185">Reference proteome</keyword>
<feature type="domain" description="RelE toxin-related" evidence="1">
    <location>
        <begin position="18"/>
        <end position="83"/>
    </location>
</feature>
<organism evidence="2 3">
    <name type="scientific">Halobacterium bonnevillei</name>
    <dbReference type="NCBI Taxonomy" id="2692200"/>
    <lineage>
        <taxon>Archaea</taxon>
        <taxon>Methanobacteriati</taxon>
        <taxon>Methanobacteriota</taxon>
        <taxon>Stenosarchaea group</taxon>
        <taxon>Halobacteria</taxon>
        <taxon>Halobacteriales</taxon>
        <taxon>Halobacteriaceae</taxon>
        <taxon>Halobacterium</taxon>
    </lineage>
</organism>
<comment type="caution">
    <text evidence="2">The sequence shown here is derived from an EMBL/GenBank/DDBJ whole genome shotgun (WGS) entry which is preliminary data.</text>
</comment>
<dbReference type="AlphaFoldDB" id="A0A6B0SMM8"/>
<dbReference type="OrthoDB" id="262777at2157"/>
<dbReference type="Proteomes" id="UP000471521">
    <property type="component" value="Unassembled WGS sequence"/>
</dbReference>
<gene>
    <name evidence="2" type="ORF">GRX66_09220</name>
</gene>
<proteinExistence type="predicted"/>
<dbReference type="EMBL" id="WUUU01000062">
    <property type="protein sequence ID" value="MXR20773.1"/>
    <property type="molecule type" value="Genomic_DNA"/>
</dbReference>
<accession>A0A6B0SMM8</accession>
<dbReference type="RefSeq" id="WP_159526293.1">
    <property type="nucleotide sequence ID" value="NZ_WUUU01000062.1"/>
</dbReference>
<reference evidence="2 3" key="1">
    <citation type="submission" date="2019-12" db="EMBL/GenBank/DDBJ databases">
        <title>Isolation and characterization of three novel carbon monoxide-oxidizing members of Halobacteria from salione crusts and soils.</title>
        <authorList>
            <person name="Myers M.R."/>
            <person name="King G.M."/>
        </authorList>
    </citation>
    <scope>NUCLEOTIDE SEQUENCE [LARGE SCALE GENOMIC DNA]</scope>
    <source>
        <strain evidence="2 3">PCN9</strain>
    </source>
</reference>
<evidence type="ECO:0000313" key="3">
    <source>
        <dbReference type="Proteomes" id="UP000471521"/>
    </source>
</evidence>
<sequence length="101" mass="11151">MEGIAVTAADPGTVPVAVSEHARRQFQLRADALHLTPRVEDAWRQAHAIPGGDWLRGERARYDPTTRCVFPVRDGEIRTAIYAPTAKPAIRAAVRLAGWRP</sequence>